<dbReference type="Gene3D" id="1.10.10.10">
    <property type="entry name" value="Winged helix-like DNA-binding domain superfamily/Winged helix DNA-binding domain"/>
    <property type="match status" value="1"/>
</dbReference>
<dbReference type="EC" id="2.1.1.63" evidence="8"/>
<dbReference type="SUPFAM" id="SSF46767">
    <property type="entry name" value="Methylated DNA-protein cysteine methyltransferase, C-terminal domain"/>
    <property type="match status" value="1"/>
</dbReference>
<dbReference type="Proteomes" id="UP000005522">
    <property type="component" value="Chromosome"/>
</dbReference>
<dbReference type="KEGG" id="acz:Acaty_c0583"/>
<evidence type="ECO:0000256" key="1">
    <source>
        <dbReference type="ARBA" id="ARBA00001286"/>
    </source>
</evidence>
<keyword evidence="5" id="KW-0234">DNA repair</keyword>
<keyword evidence="4" id="KW-0227">DNA damage</keyword>
<comment type="catalytic activity">
    <reaction evidence="1">
        <text>a 4-O-methyl-thymidine in DNA + L-cysteinyl-[protein] = a thymidine in DNA + S-methyl-L-cysteinyl-[protein]</text>
        <dbReference type="Rhea" id="RHEA:53428"/>
        <dbReference type="Rhea" id="RHEA-COMP:10131"/>
        <dbReference type="Rhea" id="RHEA-COMP:10132"/>
        <dbReference type="Rhea" id="RHEA-COMP:13555"/>
        <dbReference type="Rhea" id="RHEA-COMP:13556"/>
        <dbReference type="ChEBI" id="CHEBI:29950"/>
        <dbReference type="ChEBI" id="CHEBI:82612"/>
        <dbReference type="ChEBI" id="CHEBI:137386"/>
        <dbReference type="ChEBI" id="CHEBI:137387"/>
        <dbReference type="EC" id="2.1.1.63"/>
    </reaction>
</comment>
<evidence type="ECO:0000259" key="7">
    <source>
        <dbReference type="Pfam" id="PF01035"/>
    </source>
</evidence>
<evidence type="ECO:0000313" key="9">
    <source>
        <dbReference type="Proteomes" id="UP000005522"/>
    </source>
</evidence>
<dbReference type="eggNOG" id="COG0350">
    <property type="taxonomic scope" value="Bacteria"/>
</dbReference>
<protein>
    <submittedName>
        <fullName evidence="8">Methylated-DNA--protein-cysteine methyltransferase</fullName>
        <ecNumber evidence="8">2.1.1.63</ecNumber>
    </submittedName>
</protein>
<evidence type="ECO:0000256" key="4">
    <source>
        <dbReference type="ARBA" id="ARBA00022763"/>
    </source>
</evidence>
<dbReference type="GO" id="GO:0006281">
    <property type="term" value="P:DNA repair"/>
    <property type="evidence" value="ECO:0007669"/>
    <property type="project" value="UniProtKB-KW"/>
</dbReference>
<accession>A0A059ZX25</accession>
<dbReference type="InterPro" id="IPR014048">
    <property type="entry name" value="MethylDNA_cys_MeTrfase_DNA-bd"/>
</dbReference>
<dbReference type="GO" id="GO:0032259">
    <property type="term" value="P:methylation"/>
    <property type="evidence" value="ECO:0007669"/>
    <property type="project" value="UniProtKB-KW"/>
</dbReference>
<evidence type="ECO:0000256" key="5">
    <source>
        <dbReference type="ARBA" id="ARBA00023204"/>
    </source>
</evidence>
<feature type="domain" description="Methylated-DNA-[protein]-cysteine S-methyltransferase DNA binding" evidence="7">
    <location>
        <begin position="91"/>
        <end position="173"/>
    </location>
</feature>
<dbReference type="GO" id="GO:0003908">
    <property type="term" value="F:methylated-DNA-[protein]-cysteine S-methyltransferase activity"/>
    <property type="evidence" value="ECO:0007669"/>
    <property type="project" value="UniProtKB-EC"/>
</dbReference>
<proteinExistence type="predicted"/>
<dbReference type="GeneID" id="92930599"/>
<comment type="catalytic activity">
    <reaction evidence="6">
        <text>a 6-O-methyl-2'-deoxyguanosine in DNA + L-cysteinyl-[protein] = S-methyl-L-cysteinyl-[protein] + a 2'-deoxyguanosine in DNA</text>
        <dbReference type="Rhea" id="RHEA:24000"/>
        <dbReference type="Rhea" id="RHEA-COMP:10131"/>
        <dbReference type="Rhea" id="RHEA-COMP:10132"/>
        <dbReference type="Rhea" id="RHEA-COMP:11367"/>
        <dbReference type="Rhea" id="RHEA-COMP:11368"/>
        <dbReference type="ChEBI" id="CHEBI:29950"/>
        <dbReference type="ChEBI" id="CHEBI:82612"/>
        <dbReference type="ChEBI" id="CHEBI:85445"/>
        <dbReference type="ChEBI" id="CHEBI:85448"/>
        <dbReference type="EC" id="2.1.1.63"/>
    </reaction>
</comment>
<dbReference type="InterPro" id="IPR036388">
    <property type="entry name" value="WH-like_DNA-bd_sf"/>
</dbReference>
<dbReference type="PROSITE" id="PS00374">
    <property type="entry name" value="MGMT"/>
    <property type="match status" value="1"/>
</dbReference>
<sequence>MDTSAGVPGAEPSLICRYWQPEWGGIEAQFRDGNLIRLAFAEAPAAVFPGMPPTAPFPAPLQALLQSYFSGMAMATEDALRVVPIRLHGTPFQERVWAALTEIPHGQTRSYGQLARALGSAPRAVGQACKANPIAILVPCHRVLAAAGLGGYAGARDGPALARKAALLHLEGAI</sequence>
<dbReference type="PANTHER" id="PTHR10815">
    <property type="entry name" value="METHYLATED-DNA--PROTEIN-CYSTEINE METHYLTRANSFERASE"/>
    <property type="match status" value="1"/>
</dbReference>
<organism evidence="8 9">
    <name type="scientific">Acidithiobacillus caldus (strain ATCC 51756 / DSM 8584 / KU)</name>
    <dbReference type="NCBI Taxonomy" id="637389"/>
    <lineage>
        <taxon>Bacteria</taxon>
        <taxon>Pseudomonadati</taxon>
        <taxon>Pseudomonadota</taxon>
        <taxon>Acidithiobacillia</taxon>
        <taxon>Acidithiobacillales</taxon>
        <taxon>Acidithiobacillaceae</taxon>
        <taxon>Acidithiobacillus</taxon>
    </lineage>
</organism>
<dbReference type="Pfam" id="PF01035">
    <property type="entry name" value="DNA_binding_1"/>
    <property type="match status" value="1"/>
</dbReference>
<dbReference type="AlphaFoldDB" id="A0A059ZX25"/>
<reference evidence="8 9" key="1">
    <citation type="journal article" date="2009" name="J. Bacteriol.">
        <title>Draft genome sequence of the extremely acidophilic bacterium Acidithiobacillus caldus ATCC 51756 reveals metabolic versatility in the genus Acidithiobacillus.</title>
        <authorList>
            <person name="Valdes J."/>
            <person name="Quatrini R."/>
            <person name="Hallberg K."/>
            <person name="Dopson M."/>
            <person name="Valenzuela P.D."/>
            <person name="Holmes D.S."/>
        </authorList>
    </citation>
    <scope>NUCLEOTIDE SEQUENCE [LARGE SCALE GENOMIC DNA]</scope>
    <source>
        <strain evidence="9">ATCC 51756 / DSM 8584 / KU</strain>
    </source>
</reference>
<evidence type="ECO:0000256" key="6">
    <source>
        <dbReference type="ARBA" id="ARBA00049348"/>
    </source>
</evidence>
<evidence type="ECO:0000256" key="2">
    <source>
        <dbReference type="ARBA" id="ARBA00022603"/>
    </source>
</evidence>
<dbReference type="HOGENOM" id="CLU_000445_52_2_6"/>
<name>A0A059ZX25_ACICK</name>
<keyword evidence="3 8" id="KW-0808">Transferase</keyword>
<dbReference type="InterPro" id="IPR001497">
    <property type="entry name" value="MethylDNA_cys_MeTrfase_AS"/>
</dbReference>
<evidence type="ECO:0000313" key="8">
    <source>
        <dbReference type="EMBL" id="AIA54467.1"/>
    </source>
</evidence>
<gene>
    <name evidence="8" type="ORF">Acaty_c0583</name>
</gene>
<dbReference type="NCBIfam" id="TIGR00589">
    <property type="entry name" value="ogt"/>
    <property type="match status" value="1"/>
</dbReference>
<keyword evidence="2 8" id="KW-0489">Methyltransferase</keyword>
<evidence type="ECO:0000256" key="3">
    <source>
        <dbReference type="ARBA" id="ARBA00022679"/>
    </source>
</evidence>
<dbReference type="PANTHER" id="PTHR10815:SF13">
    <property type="entry name" value="METHYLATED-DNA--PROTEIN-CYSTEINE METHYLTRANSFERASE"/>
    <property type="match status" value="1"/>
</dbReference>
<dbReference type="RefSeq" id="WP_004870710.1">
    <property type="nucleotide sequence ID" value="NZ_CP005986.1"/>
</dbReference>
<dbReference type="CDD" id="cd06445">
    <property type="entry name" value="ATase"/>
    <property type="match status" value="1"/>
</dbReference>
<dbReference type="EMBL" id="CP005986">
    <property type="protein sequence ID" value="AIA54467.1"/>
    <property type="molecule type" value="Genomic_DNA"/>
</dbReference>
<dbReference type="InterPro" id="IPR036217">
    <property type="entry name" value="MethylDNA_cys_MeTrfase_DNAb"/>
</dbReference>